<keyword evidence="3" id="KW-0349">Heme</keyword>
<dbReference type="GO" id="GO:0005506">
    <property type="term" value="F:iron ion binding"/>
    <property type="evidence" value="ECO:0007669"/>
    <property type="project" value="InterPro"/>
</dbReference>
<dbReference type="EMBL" id="JACTNZ010000003">
    <property type="protein sequence ID" value="KAG5555981.1"/>
    <property type="molecule type" value="Genomic_DNA"/>
</dbReference>
<evidence type="ECO:0000256" key="7">
    <source>
        <dbReference type="ARBA" id="ARBA00023033"/>
    </source>
</evidence>
<dbReference type="Proteomes" id="UP000823749">
    <property type="component" value="Chromosome 3"/>
</dbReference>
<evidence type="ECO:0000256" key="4">
    <source>
        <dbReference type="ARBA" id="ARBA00022723"/>
    </source>
</evidence>
<name>A0AAV6KTT3_9ERIC</name>
<keyword evidence="5" id="KW-0560">Oxidoreductase</keyword>
<evidence type="ECO:0000256" key="6">
    <source>
        <dbReference type="ARBA" id="ARBA00023004"/>
    </source>
</evidence>
<comment type="similarity">
    <text evidence="2">Belongs to the cytochrome P450 family.</text>
</comment>
<sequence length="79" mass="8625">MPHVVLAQMVKTYGSVMYLKMGSCDMVVTSSPGEARAFLKTSDHNFSNCPPGAGATHIAYGAQDFVFANIGPRWNLFRK</sequence>
<dbReference type="SUPFAM" id="SSF48264">
    <property type="entry name" value="Cytochrome P450"/>
    <property type="match status" value="1"/>
</dbReference>
<dbReference type="GO" id="GO:0016705">
    <property type="term" value="F:oxidoreductase activity, acting on paired donors, with incorporation or reduction of molecular oxygen"/>
    <property type="evidence" value="ECO:0007669"/>
    <property type="project" value="InterPro"/>
</dbReference>
<keyword evidence="7" id="KW-0503">Monooxygenase</keyword>
<dbReference type="GO" id="GO:0020037">
    <property type="term" value="F:heme binding"/>
    <property type="evidence" value="ECO:0007669"/>
    <property type="project" value="InterPro"/>
</dbReference>
<evidence type="ECO:0000313" key="9">
    <source>
        <dbReference type="Proteomes" id="UP000823749"/>
    </source>
</evidence>
<evidence type="ECO:0000256" key="1">
    <source>
        <dbReference type="ARBA" id="ARBA00001971"/>
    </source>
</evidence>
<dbReference type="GO" id="GO:0004497">
    <property type="term" value="F:monooxygenase activity"/>
    <property type="evidence" value="ECO:0007669"/>
    <property type="project" value="UniProtKB-KW"/>
</dbReference>
<evidence type="ECO:0000256" key="5">
    <source>
        <dbReference type="ARBA" id="ARBA00023002"/>
    </source>
</evidence>
<dbReference type="InterPro" id="IPR001128">
    <property type="entry name" value="Cyt_P450"/>
</dbReference>
<dbReference type="InterPro" id="IPR036396">
    <property type="entry name" value="Cyt_P450_sf"/>
</dbReference>
<evidence type="ECO:0000256" key="2">
    <source>
        <dbReference type="ARBA" id="ARBA00010617"/>
    </source>
</evidence>
<evidence type="ECO:0000313" key="8">
    <source>
        <dbReference type="EMBL" id="KAG5555981.1"/>
    </source>
</evidence>
<evidence type="ECO:0000256" key="3">
    <source>
        <dbReference type="ARBA" id="ARBA00022617"/>
    </source>
</evidence>
<dbReference type="Gene3D" id="1.10.630.10">
    <property type="entry name" value="Cytochrome P450"/>
    <property type="match status" value="1"/>
</dbReference>
<comment type="cofactor">
    <cofactor evidence="1">
        <name>heme</name>
        <dbReference type="ChEBI" id="CHEBI:30413"/>
    </cofactor>
</comment>
<dbReference type="Pfam" id="PF00067">
    <property type="entry name" value="p450"/>
    <property type="match status" value="1"/>
</dbReference>
<keyword evidence="9" id="KW-1185">Reference proteome</keyword>
<protein>
    <submittedName>
        <fullName evidence="8">Uncharacterized protein</fullName>
    </submittedName>
</protein>
<keyword evidence="4" id="KW-0479">Metal-binding</keyword>
<dbReference type="PANTHER" id="PTHR47944">
    <property type="entry name" value="CYTOCHROME P450 98A9"/>
    <property type="match status" value="1"/>
</dbReference>
<keyword evidence="6" id="KW-0408">Iron</keyword>
<dbReference type="PANTHER" id="PTHR47944:SF18">
    <property type="entry name" value="FLAVONOID 3'-MONOOXYGENASE"/>
    <property type="match status" value="1"/>
</dbReference>
<comment type="caution">
    <text evidence="8">The sequence shown here is derived from an EMBL/GenBank/DDBJ whole genome shotgun (WGS) entry which is preliminary data.</text>
</comment>
<gene>
    <name evidence="8" type="ORF">RHGRI_006572</name>
</gene>
<accession>A0AAV6KTT3</accession>
<organism evidence="8 9">
    <name type="scientific">Rhododendron griersonianum</name>
    <dbReference type="NCBI Taxonomy" id="479676"/>
    <lineage>
        <taxon>Eukaryota</taxon>
        <taxon>Viridiplantae</taxon>
        <taxon>Streptophyta</taxon>
        <taxon>Embryophyta</taxon>
        <taxon>Tracheophyta</taxon>
        <taxon>Spermatophyta</taxon>
        <taxon>Magnoliopsida</taxon>
        <taxon>eudicotyledons</taxon>
        <taxon>Gunneridae</taxon>
        <taxon>Pentapetalae</taxon>
        <taxon>asterids</taxon>
        <taxon>Ericales</taxon>
        <taxon>Ericaceae</taxon>
        <taxon>Ericoideae</taxon>
        <taxon>Rhodoreae</taxon>
        <taxon>Rhododendron</taxon>
    </lineage>
</organism>
<reference evidence="8" key="1">
    <citation type="submission" date="2020-08" db="EMBL/GenBank/DDBJ databases">
        <title>Plant Genome Project.</title>
        <authorList>
            <person name="Zhang R.-G."/>
        </authorList>
    </citation>
    <scope>NUCLEOTIDE SEQUENCE</scope>
    <source>
        <strain evidence="8">WSP0</strain>
        <tissue evidence="8">Leaf</tissue>
    </source>
</reference>
<dbReference type="AlphaFoldDB" id="A0AAV6KTT3"/>
<proteinExistence type="inferred from homology"/>